<evidence type="ECO:0000313" key="1">
    <source>
        <dbReference type="EMBL" id="MEQ2307039.1"/>
    </source>
</evidence>
<accession>A0ABV0ZME3</accession>
<sequence>MVCWEGPGREKPLHHNTGGDDIDPQYKPVKVSDILICGRCRITCSRIMVEECELLIKGWCKDFPFVRRKSLFWQ</sequence>
<keyword evidence="2" id="KW-1185">Reference proteome</keyword>
<reference evidence="1 2" key="1">
    <citation type="submission" date="2021-06" db="EMBL/GenBank/DDBJ databases">
        <authorList>
            <person name="Palmer J.M."/>
        </authorList>
    </citation>
    <scope>NUCLEOTIDE SEQUENCE [LARGE SCALE GENOMIC DNA]</scope>
    <source>
        <strain evidence="1 2">AS_MEX2019</strain>
        <tissue evidence="1">Muscle</tissue>
    </source>
</reference>
<evidence type="ECO:0000313" key="2">
    <source>
        <dbReference type="Proteomes" id="UP001469553"/>
    </source>
</evidence>
<dbReference type="EMBL" id="JAHRIP010066782">
    <property type="protein sequence ID" value="MEQ2307039.1"/>
    <property type="molecule type" value="Genomic_DNA"/>
</dbReference>
<protein>
    <submittedName>
        <fullName evidence="1">Uncharacterized protein</fullName>
    </submittedName>
</protein>
<organism evidence="1 2">
    <name type="scientific">Ameca splendens</name>
    <dbReference type="NCBI Taxonomy" id="208324"/>
    <lineage>
        <taxon>Eukaryota</taxon>
        <taxon>Metazoa</taxon>
        <taxon>Chordata</taxon>
        <taxon>Craniata</taxon>
        <taxon>Vertebrata</taxon>
        <taxon>Euteleostomi</taxon>
        <taxon>Actinopterygii</taxon>
        <taxon>Neopterygii</taxon>
        <taxon>Teleostei</taxon>
        <taxon>Neoteleostei</taxon>
        <taxon>Acanthomorphata</taxon>
        <taxon>Ovalentaria</taxon>
        <taxon>Atherinomorphae</taxon>
        <taxon>Cyprinodontiformes</taxon>
        <taxon>Goodeidae</taxon>
        <taxon>Ameca</taxon>
    </lineage>
</organism>
<gene>
    <name evidence="1" type="ORF">AMECASPLE_014147</name>
</gene>
<proteinExistence type="predicted"/>
<dbReference type="Proteomes" id="UP001469553">
    <property type="component" value="Unassembled WGS sequence"/>
</dbReference>
<comment type="caution">
    <text evidence="1">The sequence shown here is derived from an EMBL/GenBank/DDBJ whole genome shotgun (WGS) entry which is preliminary data.</text>
</comment>
<name>A0ABV0ZME3_9TELE</name>